<evidence type="ECO:0000313" key="1">
    <source>
        <dbReference type="EMBL" id="KER36177.1"/>
    </source>
</evidence>
<proteinExistence type="predicted"/>
<gene>
    <name evidence="2" type="ORF">AL00_08775</name>
    <name evidence="1" type="ORF">AL00_11660</name>
</gene>
<organism evidence="1 3">
    <name type="scientific">Sphingobium indicum F2</name>
    <dbReference type="NCBI Taxonomy" id="1450518"/>
    <lineage>
        <taxon>Bacteria</taxon>
        <taxon>Pseudomonadati</taxon>
        <taxon>Pseudomonadota</taxon>
        <taxon>Alphaproteobacteria</taxon>
        <taxon>Sphingomonadales</taxon>
        <taxon>Sphingomonadaceae</taxon>
        <taxon>Sphingobium</taxon>
    </lineage>
</organism>
<evidence type="ECO:0000313" key="2">
    <source>
        <dbReference type="EMBL" id="KER36810.1"/>
    </source>
</evidence>
<sequence>MTALNMWEDGRNAYILNDTAAYPMDGSTLLRHTFKTVVVDGLLFGQRAAIAATGCLPTEVLQAGISEIQPIDAPHLLASLPALMVRMTLEMRRHSIHDEVHGYFLAVAIINPQLKRPLLSVARSESRENPEELPANTSVPVRYWVTGMVPFGPFTCDAAAYDPSAIAAFQPSVDGRAMIEFQRSQPWPDGGFRIGGQAVLTTIAPEGVSSEVVATWPDQIGQPINGAVRA</sequence>
<accession>A0A8E0WRQ9</accession>
<reference evidence="1 3" key="1">
    <citation type="submission" date="2014-05" db="EMBL/GenBank/DDBJ databases">
        <title>Genome Announcement of Sphingobium lucknowense F2.</title>
        <authorList>
            <person name="Lal R."/>
            <person name="Negi V."/>
            <person name="Lata P."/>
            <person name="Sangwan N."/>
            <person name="Gupta S.K."/>
            <person name="Rao D.L.N."/>
            <person name="Das S."/>
        </authorList>
    </citation>
    <scope>NUCLEOTIDE SEQUENCE [LARGE SCALE GENOMIC DNA]</scope>
    <source>
        <strain evidence="1 3">F2</strain>
    </source>
</reference>
<dbReference type="RefSeq" id="WP_020819219.1">
    <property type="nucleotide sequence ID" value="NZ_JANF02000046.1"/>
</dbReference>
<dbReference type="EMBL" id="JANF02000058">
    <property type="protein sequence ID" value="KER36177.1"/>
    <property type="molecule type" value="Genomic_DNA"/>
</dbReference>
<comment type="caution">
    <text evidence="1">The sequence shown here is derived from an EMBL/GenBank/DDBJ whole genome shotgun (WGS) entry which is preliminary data.</text>
</comment>
<dbReference type="AlphaFoldDB" id="A0A8E0WRQ9"/>
<name>A0A8E0WRQ9_9SPHN</name>
<protein>
    <submittedName>
        <fullName evidence="1">Uncharacterized protein</fullName>
    </submittedName>
</protein>
<evidence type="ECO:0000313" key="3">
    <source>
        <dbReference type="Proteomes" id="UP000028135"/>
    </source>
</evidence>
<dbReference type="EMBL" id="JANF02000046">
    <property type="protein sequence ID" value="KER36810.1"/>
    <property type="molecule type" value="Genomic_DNA"/>
</dbReference>
<dbReference type="Proteomes" id="UP000028135">
    <property type="component" value="Unassembled WGS sequence"/>
</dbReference>